<dbReference type="InterPro" id="IPR011707">
    <property type="entry name" value="Cu-oxidase-like_N"/>
</dbReference>
<dbReference type="PROSITE" id="PS00079">
    <property type="entry name" value="MULTICOPPER_OXIDASE1"/>
    <property type="match status" value="1"/>
</dbReference>
<dbReference type="GO" id="GO:0016491">
    <property type="term" value="F:oxidoreductase activity"/>
    <property type="evidence" value="ECO:0007669"/>
    <property type="project" value="UniProtKB-KW"/>
</dbReference>
<keyword evidence="5" id="KW-0186">Copper</keyword>
<dbReference type="PROSITE" id="PS00080">
    <property type="entry name" value="MULTICOPPER_OXIDASE2"/>
    <property type="match status" value="1"/>
</dbReference>
<dbReference type="PANTHER" id="PTHR11709">
    <property type="entry name" value="MULTI-COPPER OXIDASE"/>
    <property type="match status" value="1"/>
</dbReference>
<evidence type="ECO:0000256" key="3">
    <source>
        <dbReference type="ARBA" id="ARBA00022729"/>
    </source>
</evidence>
<evidence type="ECO:0000256" key="1">
    <source>
        <dbReference type="ARBA" id="ARBA00010609"/>
    </source>
</evidence>
<dbReference type="SUPFAM" id="SSF49503">
    <property type="entry name" value="Cupredoxins"/>
    <property type="match status" value="3"/>
</dbReference>
<dbReference type="InterPro" id="IPR001117">
    <property type="entry name" value="Cu-oxidase_2nd"/>
</dbReference>
<organism evidence="11 12">
    <name type="scientific">Scytalidium lignicola</name>
    <name type="common">Hyphomycete</name>
    <dbReference type="NCBI Taxonomy" id="5539"/>
    <lineage>
        <taxon>Eukaryota</taxon>
        <taxon>Fungi</taxon>
        <taxon>Dikarya</taxon>
        <taxon>Ascomycota</taxon>
        <taxon>Pezizomycotina</taxon>
        <taxon>Leotiomycetes</taxon>
        <taxon>Leotiomycetes incertae sedis</taxon>
        <taxon>Scytalidium</taxon>
    </lineage>
</organism>
<proteinExistence type="inferred from homology"/>
<evidence type="ECO:0000259" key="8">
    <source>
        <dbReference type="Pfam" id="PF00394"/>
    </source>
</evidence>
<dbReference type="OrthoDB" id="2121828at2759"/>
<dbReference type="STRING" id="5539.A0A3E2HG08"/>
<dbReference type="CDD" id="cd13898">
    <property type="entry name" value="CuRO_3_Abr2_like"/>
    <property type="match status" value="1"/>
</dbReference>
<dbReference type="InterPro" id="IPR002355">
    <property type="entry name" value="Cu_oxidase_Cu_BS"/>
</dbReference>
<keyword evidence="12" id="KW-1185">Reference proteome</keyword>
<dbReference type="EMBL" id="NCSJ02000064">
    <property type="protein sequence ID" value="RFU31991.1"/>
    <property type="molecule type" value="Genomic_DNA"/>
</dbReference>
<dbReference type="Pfam" id="PF00394">
    <property type="entry name" value="Cu-oxidase"/>
    <property type="match status" value="1"/>
</dbReference>
<protein>
    <recommendedName>
        <fullName evidence="13">Multicopper oxidase</fullName>
    </recommendedName>
</protein>
<dbReference type="InterPro" id="IPR045087">
    <property type="entry name" value="Cu-oxidase_fam"/>
</dbReference>
<dbReference type="InterPro" id="IPR033138">
    <property type="entry name" value="Cu_oxidase_CS"/>
</dbReference>
<evidence type="ECO:0000256" key="4">
    <source>
        <dbReference type="ARBA" id="ARBA00023002"/>
    </source>
</evidence>
<dbReference type="CDD" id="cd13876">
    <property type="entry name" value="CuRO_2_Abr2_like"/>
    <property type="match status" value="1"/>
</dbReference>
<dbReference type="OMA" id="YGAIYIH"/>
<comment type="similarity">
    <text evidence="1">Belongs to the multicopper oxidase family.</text>
</comment>
<feature type="domain" description="Plastocyanin-like" evidence="8">
    <location>
        <begin position="101"/>
        <end position="300"/>
    </location>
</feature>
<keyword evidence="6" id="KW-0325">Glycoprotein</keyword>
<keyword evidence="3" id="KW-0732">Signal</keyword>
<dbReference type="Gene3D" id="2.60.40.420">
    <property type="entry name" value="Cupredoxins - blue copper proteins"/>
    <property type="match status" value="3"/>
</dbReference>
<evidence type="ECO:0000256" key="5">
    <source>
        <dbReference type="ARBA" id="ARBA00023008"/>
    </source>
</evidence>
<gene>
    <name evidence="11" type="ORF">B7463_g4366</name>
</gene>
<dbReference type="PANTHER" id="PTHR11709:SF488">
    <property type="entry name" value="LACCASE-RELATED"/>
    <property type="match status" value="1"/>
</dbReference>
<evidence type="ECO:0000259" key="9">
    <source>
        <dbReference type="Pfam" id="PF07731"/>
    </source>
</evidence>
<feature type="domain" description="Plastocyanin-like" evidence="9">
    <location>
        <begin position="392"/>
        <end position="500"/>
    </location>
</feature>
<sequence length="523" mass="57074">MPFGTTLHSHGIQQQGTPWSDGVPGLSQTLIPSGGSFTYKWTATHYGTYWYHGHSKGQLMDGFYGPIYIRPAPGVATPFGLISSDSGQKAAMKKAFNNPNMMMITDWSHFTSQEIRDISVSANIDPFCMDSILINGKGSVNCQDVAFLQTLIPPPLVPLLNGLPYSDKGCMPLESPVGQTNTTHSLELVPSSMWNNCTATKSPNEVIQADPRTGWVNLNWISSSSVDELTVSIDGHSMWVYAVDGLFIKPQPVQAMTFPHGSRYSTLIKLDQAPGDYTIRVASSGLNQKVSGFGTLSYDNGHRKPINVKPFIDYGGVNTTASVIFFNAALASPFISSPPAQTADVTHFLALNRVADAWVWSLNGSSFGPPLELRKPLLFDPTSAIPNLSILSNNGTWIDLIMVLGGLQPSHPIHKHSNKGYLIGQGVGQFNYSSVVEAMKEIPQFFNLVDPPLVDTYYTPPTLGAGSWQIIRYQVVNPGAFFLHCHINPHLEGGMGIALMDGIDKWPKIPREYALNPKIVIEP</sequence>
<feature type="non-terminal residue" evidence="11">
    <location>
        <position position="1"/>
    </location>
</feature>
<dbReference type="Proteomes" id="UP000258309">
    <property type="component" value="Unassembled WGS sequence"/>
</dbReference>
<reference evidence="11 12" key="1">
    <citation type="submission" date="2018-05" db="EMBL/GenBank/DDBJ databases">
        <title>Draft genome sequence of Scytalidium lignicola DSM 105466, a ubiquitous saprotrophic fungus.</title>
        <authorList>
            <person name="Buettner E."/>
            <person name="Gebauer A.M."/>
            <person name="Hofrichter M."/>
            <person name="Liers C."/>
            <person name="Kellner H."/>
        </authorList>
    </citation>
    <scope>NUCLEOTIDE SEQUENCE [LARGE SCALE GENOMIC DNA]</scope>
    <source>
        <strain evidence="11 12">DSM 105466</strain>
    </source>
</reference>
<accession>A0A3E2HG08</accession>
<evidence type="ECO:0000313" key="11">
    <source>
        <dbReference type="EMBL" id="RFU31991.1"/>
    </source>
</evidence>
<dbReference type="InterPro" id="IPR008972">
    <property type="entry name" value="Cupredoxin"/>
</dbReference>
<feature type="non-terminal residue" evidence="11">
    <location>
        <position position="523"/>
    </location>
</feature>
<keyword evidence="2" id="KW-0479">Metal-binding</keyword>
<evidence type="ECO:0008006" key="13">
    <source>
        <dbReference type="Google" id="ProtNLM"/>
    </source>
</evidence>
<evidence type="ECO:0000259" key="10">
    <source>
        <dbReference type="Pfam" id="PF07732"/>
    </source>
</evidence>
<name>A0A3E2HG08_SCYLI</name>
<keyword evidence="4" id="KW-0560">Oxidoreductase</keyword>
<feature type="region of interest" description="Disordered" evidence="7">
    <location>
        <begin position="1"/>
        <end position="25"/>
    </location>
</feature>
<evidence type="ECO:0000313" key="12">
    <source>
        <dbReference type="Proteomes" id="UP000258309"/>
    </source>
</evidence>
<evidence type="ECO:0000256" key="2">
    <source>
        <dbReference type="ARBA" id="ARBA00022723"/>
    </source>
</evidence>
<evidence type="ECO:0000256" key="6">
    <source>
        <dbReference type="ARBA" id="ARBA00023180"/>
    </source>
</evidence>
<dbReference type="InterPro" id="IPR011706">
    <property type="entry name" value="Cu-oxidase_C"/>
</dbReference>
<comment type="caution">
    <text evidence="11">The sequence shown here is derived from an EMBL/GenBank/DDBJ whole genome shotgun (WGS) entry which is preliminary data.</text>
</comment>
<dbReference type="GO" id="GO:0005507">
    <property type="term" value="F:copper ion binding"/>
    <property type="evidence" value="ECO:0007669"/>
    <property type="project" value="InterPro"/>
</dbReference>
<feature type="domain" description="Plastocyanin-like" evidence="10">
    <location>
        <begin position="3"/>
        <end position="72"/>
    </location>
</feature>
<feature type="compositionally biased region" description="Polar residues" evidence="7">
    <location>
        <begin position="1"/>
        <end position="18"/>
    </location>
</feature>
<dbReference type="Pfam" id="PF07731">
    <property type="entry name" value="Cu-oxidase_2"/>
    <property type="match status" value="1"/>
</dbReference>
<evidence type="ECO:0000256" key="7">
    <source>
        <dbReference type="SAM" id="MobiDB-lite"/>
    </source>
</evidence>
<dbReference type="Pfam" id="PF07732">
    <property type="entry name" value="Cu-oxidase_3"/>
    <property type="match status" value="1"/>
</dbReference>
<dbReference type="AlphaFoldDB" id="A0A3E2HG08"/>